<dbReference type="Pfam" id="PF05711">
    <property type="entry name" value="TylF"/>
    <property type="match status" value="1"/>
</dbReference>
<name>A0A150X424_9BACT</name>
<accession>A0A150X424</accession>
<dbReference type="SUPFAM" id="SSF53335">
    <property type="entry name" value="S-adenosyl-L-methionine-dependent methyltransferases"/>
    <property type="match status" value="1"/>
</dbReference>
<evidence type="ECO:0008006" key="3">
    <source>
        <dbReference type="Google" id="ProtNLM"/>
    </source>
</evidence>
<reference evidence="1 2" key="1">
    <citation type="submission" date="2016-01" db="EMBL/GenBank/DDBJ databases">
        <title>Genome sequencing of Roseivirga spongicola UST030701-084.</title>
        <authorList>
            <person name="Selvaratnam C."/>
            <person name="Thevarajoo S."/>
            <person name="Goh K.M."/>
            <person name="Ee R."/>
            <person name="Chan K.-G."/>
            <person name="Chong C.S."/>
        </authorList>
    </citation>
    <scope>NUCLEOTIDE SEQUENCE [LARGE SCALE GENOMIC DNA]</scope>
    <source>
        <strain evidence="1 2">UST030701-084</strain>
    </source>
</reference>
<dbReference type="Gene3D" id="3.40.50.150">
    <property type="entry name" value="Vaccinia Virus protein VP39"/>
    <property type="match status" value="1"/>
</dbReference>
<dbReference type="PANTHER" id="PTHR40036:SF1">
    <property type="entry name" value="MACROCIN O-METHYLTRANSFERASE"/>
    <property type="match status" value="1"/>
</dbReference>
<keyword evidence="2" id="KW-1185">Reference proteome</keyword>
<protein>
    <recommendedName>
        <fullName evidence="3">Macrocin O-methyltransferase</fullName>
    </recommendedName>
</protein>
<sequence length="280" mass="32504">MEIRKRYIDLLKMALLNEHYLENELRIQALAEGWVQGKSLLNRRIAYEKLHNIKKYYASEFELMKERRNEGRHLAEGSQHLVYAHTMIGRKRMDNIQRCFEQLISENIQGDLIECGVWNGGATIFMAGLLQAYQEHDRKVWVADSFDGVPVPELEEDKEFDISKKVFPGLAVGLEEVKNNFDKYDLLKENVEFLPGLFSSTLPNAPINEIAVLRLDGDLYESTMDSLNALYDRVVSGGFVIVDDYGVLPPCKKAVDEFREKRNISNSYQWIDWSGIYWRK</sequence>
<dbReference type="STRING" id="333140.AWW68_12340"/>
<dbReference type="InterPro" id="IPR029063">
    <property type="entry name" value="SAM-dependent_MTases_sf"/>
</dbReference>
<evidence type="ECO:0000313" key="1">
    <source>
        <dbReference type="EMBL" id="KYG73476.1"/>
    </source>
</evidence>
<dbReference type="OrthoDB" id="3826968at2"/>
<dbReference type="AlphaFoldDB" id="A0A150X424"/>
<gene>
    <name evidence="1" type="ORF">AWW68_12340</name>
</gene>
<dbReference type="PANTHER" id="PTHR40036">
    <property type="entry name" value="MACROCIN O-METHYLTRANSFERASE"/>
    <property type="match status" value="1"/>
</dbReference>
<proteinExistence type="predicted"/>
<evidence type="ECO:0000313" key="2">
    <source>
        <dbReference type="Proteomes" id="UP000075606"/>
    </source>
</evidence>
<comment type="caution">
    <text evidence="1">The sequence shown here is derived from an EMBL/GenBank/DDBJ whole genome shotgun (WGS) entry which is preliminary data.</text>
</comment>
<organism evidence="1 2">
    <name type="scientific">Roseivirga spongicola</name>
    <dbReference type="NCBI Taxonomy" id="333140"/>
    <lineage>
        <taxon>Bacteria</taxon>
        <taxon>Pseudomonadati</taxon>
        <taxon>Bacteroidota</taxon>
        <taxon>Cytophagia</taxon>
        <taxon>Cytophagales</taxon>
        <taxon>Roseivirgaceae</taxon>
        <taxon>Roseivirga</taxon>
    </lineage>
</organism>
<dbReference type="InterPro" id="IPR008884">
    <property type="entry name" value="TylF_MeTrfase"/>
</dbReference>
<dbReference type="RefSeq" id="WP_068221837.1">
    <property type="nucleotide sequence ID" value="NZ_CP139724.1"/>
</dbReference>
<dbReference type="Proteomes" id="UP000075606">
    <property type="component" value="Unassembled WGS sequence"/>
</dbReference>
<dbReference type="EMBL" id="LRPC01000028">
    <property type="protein sequence ID" value="KYG73476.1"/>
    <property type="molecule type" value="Genomic_DNA"/>
</dbReference>